<feature type="modified residue" description="4-aspartylphosphate" evidence="1">
    <location>
        <position position="60"/>
    </location>
</feature>
<dbReference type="PANTHER" id="PTHR37299:SF1">
    <property type="entry name" value="STAGE 0 SPORULATION PROTEIN A HOMOLOG"/>
    <property type="match status" value="1"/>
</dbReference>
<dbReference type="EMBL" id="FNNG01000015">
    <property type="protein sequence ID" value="SDX66269.1"/>
    <property type="molecule type" value="Genomic_DNA"/>
</dbReference>
<dbReference type="SUPFAM" id="SSF52172">
    <property type="entry name" value="CheY-like"/>
    <property type="match status" value="1"/>
</dbReference>
<dbReference type="InterPro" id="IPR046947">
    <property type="entry name" value="LytR-like"/>
</dbReference>
<dbReference type="SMART" id="SM00850">
    <property type="entry name" value="LytTR"/>
    <property type="match status" value="1"/>
</dbReference>
<dbReference type="PROSITE" id="PS50110">
    <property type="entry name" value="RESPONSE_REGULATORY"/>
    <property type="match status" value="1"/>
</dbReference>
<dbReference type="InterPro" id="IPR001789">
    <property type="entry name" value="Sig_transdc_resp-reg_receiver"/>
</dbReference>
<organism evidence="4 5">
    <name type="scientific">Tepidimicrobium xylanilyticum</name>
    <dbReference type="NCBI Taxonomy" id="1123352"/>
    <lineage>
        <taxon>Bacteria</taxon>
        <taxon>Bacillati</taxon>
        <taxon>Bacillota</taxon>
        <taxon>Tissierellia</taxon>
        <taxon>Tissierellales</taxon>
        <taxon>Tepidimicrobiaceae</taxon>
        <taxon>Tepidimicrobium</taxon>
    </lineage>
</organism>
<dbReference type="GO" id="GO:0000156">
    <property type="term" value="F:phosphorelay response regulator activity"/>
    <property type="evidence" value="ECO:0007669"/>
    <property type="project" value="InterPro"/>
</dbReference>
<feature type="domain" description="Response regulatory" evidence="2">
    <location>
        <begin position="3"/>
        <end position="123"/>
    </location>
</feature>
<dbReference type="OrthoDB" id="9802383at2"/>
<name>A0A1H3DKU9_9FIRM</name>
<dbReference type="PROSITE" id="PS50930">
    <property type="entry name" value="HTH_LYTTR"/>
    <property type="match status" value="1"/>
</dbReference>
<evidence type="ECO:0000313" key="5">
    <source>
        <dbReference type="Proteomes" id="UP000198828"/>
    </source>
</evidence>
<dbReference type="Proteomes" id="UP000198828">
    <property type="component" value="Unassembled WGS sequence"/>
</dbReference>
<dbReference type="SMART" id="SM00448">
    <property type="entry name" value="REC"/>
    <property type="match status" value="1"/>
</dbReference>
<accession>A0A1H3DKU9</accession>
<dbReference type="InterPro" id="IPR011006">
    <property type="entry name" value="CheY-like_superfamily"/>
</dbReference>
<evidence type="ECO:0000259" key="3">
    <source>
        <dbReference type="PROSITE" id="PS50930"/>
    </source>
</evidence>
<gene>
    <name evidence="4" type="ORF">SAMN05660923_02695</name>
</gene>
<dbReference type="PANTHER" id="PTHR37299">
    <property type="entry name" value="TRANSCRIPTIONAL REGULATOR-RELATED"/>
    <property type="match status" value="1"/>
</dbReference>
<evidence type="ECO:0000313" key="4">
    <source>
        <dbReference type="EMBL" id="SDX66269.1"/>
    </source>
</evidence>
<reference evidence="4 5" key="1">
    <citation type="submission" date="2016-10" db="EMBL/GenBank/DDBJ databases">
        <authorList>
            <person name="de Groot N.N."/>
        </authorList>
    </citation>
    <scope>NUCLEOTIDE SEQUENCE [LARGE SCALE GENOMIC DNA]</scope>
    <source>
        <strain evidence="4 5">DSM 23310</strain>
    </source>
</reference>
<proteinExistence type="predicted"/>
<keyword evidence="1" id="KW-0597">Phosphoprotein</keyword>
<dbReference type="AlphaFoldDB" id="A0A1H3DKU9"/>
<evidence type="ECO:0000256" key="1">
    <source>
        <dbReference type="PROSITE-ProRule" id="PRU00169"/>
    </source>
</evidence>
<feature type="domain" description="HTH LytTR-type" evidence="3">
    <location>
        <begin position="131"/>
        <end position="231"/>
    </location>
</feature>
<dbReference type="Pfam" id="PF00072">
    <property type="entry name" value="Response_reg"/>
    <property type="match status" value="1"/>
</dbReference>
<protein>
    <submittedName>
        <fullName evidence="4">Two component transcriptional regulator, LytTR family</fullName>
    </submittedName>
</protein>
<dbReference type="Pfam" id="PF04397">
    <property type="entry name" value="LytTR"/>
    <property type="match status" value="1"/>
</dbReference>
<dbReference type="GO" id="GO:0003677">
    <property type="term" value="F:DNA binding"/>
    <property type="evidence" value="ECO:0007669"/>
    <property type="project" value="InterPro"/>
</dbReference>
<dbReference type="Gene3D" id="2.40.50.1020">
    <property type="entry name" value="LytTr DNA-binding domain"/>
    <property type="match status" value="1"/>
</dbReference>
<dbReference type="InterPro" id="IPR007492">
    <property type="entry name" value="LytTR_DNA-bd_dom"/>
</dbReference>
<dbReference type="RefSeq" id="WP_159428701.1">
    <property type="nucleotide sequence ID" value="NZ_FNNG01000015.1"/>
</dbReference>
<keyword evidence="5" id="KW-1185">Reference proteome</keyword>
<dbReference type="Gene3D" id="3.40.50.2300">
    <property type="match status" value="1"/>
</dbReference>
<evidence type="ECO:0000259" key="2">
    <source>
        <dbReference type="PROSITE" id="PS50110"/>
    </source>
</evidence>
<sequence>MVYIGICDDDRYFMDYIGRELERILKKKNIDAKIYKFESGMDLLEAYDNEDKPFDIIFLDIGMPRLDGLEVAEIIRKKDEETLLIFLTSMEEEVYKAFKYNTFRFIRKTHINKELKEALESSIEKITDEKCIFKTLNGDLSIYTSDILYFEFIDRNVYIKTFDTKYKTTIRRFKDIEDKFTSKGFILIYRGCMVNINYIKSIGNLDITLDNGEKLPVSRYRMEEVKKSFIKVARRG</sequence>